<proteinExistence type="predicted"/>
<name>A0AAI9V7S8_9PEZI</name>
<feature type="region of interest" description="Disordered" evidence="1">
    <location>
        <begin position="65"/>
        <end position="101"/>
    </location>
</feature>
<reference evidence="2" key="1">
    <citation type="submission" date="2016-11" db="EMBL/GenBank/DDBJ databases">
        <title>The genome sequence of Colletotrichum cuscutae.</title>
        <authorList>
            <person name="Baroncelli R."/>
        </authorList>
    </citation>
    <scope>NUCLEOTIDE SEQUENCE</scope>
    <source>
        <strain evidence="2">IMI 304802</strain>
    </source>
</reference>
<sequence length="382" mass="42579">MVGTGNCRNDELASCLNCILWFAFVRGQSSIGAATTPDRENERGTRPIFSNLRLTQELPYSWGRRRGVRMGSGGSRHEKDSSMADEQPESTSRETTTQASVLRPQPNVLILMAALSIARRLERRRIKQGRWRIAEAEGKTERTHLSRPTKRRKGLIWVERREGRRDEGATEVFVGDSNETRSSRIGSKGSRLTTRREAAMATFWRSRNLEAVRGLVRLCDSRICFCSVSQSVCDVEYQETIKVPMEGGVGEIKGRGSRRKKPPLVEKTTEKQSGGGKEEERKRVGGERVGWDESGEKLAWMGKEERREDLGATAAAVGGRRQAGGGKLGEGRKQRSMLRYLGSGTLDLEGRAGDAMADGLGLELWEWMLLLLRMGTLLHLSG</sequence>
<feature type="compositionally biased region" description="Polar residues" evidence="1">
    <location>
        <begin position="89"/>
        <end position="100"/>
    </location>
</feature>
<dbReference type="Proteomes" id="UP001239213">
    <property type="component" value="Unassembled WGS sequence"/>
</dbReference>
<feature type="region of interest" description="Disordered" evidence="1">
    <location>
        <begin position="249"/>
        <end position="288"/>
    </location>
</feature>
<accession>A0AAI9V7S8</accession>
<keyword evidence="3" id="KW-1185">Reference proteome</keyword>
<feature type="compositionally biased region" description="Basic and acidic residues" evidence="1">
    <location>
        <begin position="263"/>
        <end position="288"/>
    </location>
</feature>
<gene>
    <name evidence="2" type="ORF">CCUS01_16856</name>
</gene>
<evidence type="ECO:0000313" key="2">
    <source>
        <dbReference type="EMBL" id="KAK1475825.1"/>
    </source>
</evidence>
<comment type="caution">
    <text evidence="2">The sequence shown here is derived from an EMBL/GenBank/DDBJ whole genome shotgun (WGS) entry which is preliminary data.</text>
</comment>
<dbReference type="EMBL" id="MPDP01000147">
    <property type="protein sequence ID" value="KAK1475825.1"/>
    <property type="molecule type" value="Genomic_DNA"/>
</dbReference>
<evidence type="ECO:0000313" key="3">
    <source>
        <dbReference type="Proteomes" id="UP001239213"/>
    </source>
</evidence>
<evidence type="ECO:0000256" key="1">
    <source>
        <dbReference type="SAM" id="MobiDB-lite"/>
    </source>
</evidence>
<dbReference type="AlphaFoldDB" id="A0AAI9V7S8"/>
<organism evidence="2 3">
    <name type="scientific">Colletotrichum cuscutae</name>
    <dbReference type="NCBI Taxonomy" id="1209917"/>
    <lineage>
        <taxon>Eukaryota</taxon>
        <taxon>Fungi</taxon>
        <taxon>Dikarya</taxon>
        <taxon>Ascomycota</taxon>
        <taxon>Pezizomycotina</taxon>
        <taxon>Sordariomycetes</taxon>
        <taxon>Hypocreomycetidae</taxon>
        <taxon>Glomerellales</taxon>
        <taxon>Glomerellaceae</taxon>
        <taxon>Colletotrichum</taxon>
        <taxon>Colletotrichum acutatum species complex</taxon>
    </lineage>
</organism>
<protein>
    <submittedName>
        <fullName evidence="2">Uncharacterized protein</fullName>
    </submittedName>
</protein>